<proteinExistence type="predicted"/>
<reference evidence="2" key="1">
    <citation type="submission" date="2018-05" db="EMBL/GenBank/DDBJ databases">
        <title>Leptospira yasudae sp. nov. and Leptospira stimsonii sp. nov., two pathogenic species of the genus Leptospira isolated from environmental sources.</title>
        <authorList>
            <person name="Casanovas-Massana A."/>
            <person name="Hamond C."/>
            <person name="Santos L.A."/>
            <person name="Hacker K.P."/>
            <person name="Balassiano I."/>
            <person name="Medeiros M.A."/>
            <person name="Reis M.G."/>
            <person name="Ko A.I."/>
            <person name="Wunder E.A."/>
        </authorList>
    </citation>
    <scope>NUCLEOTIDE SEQUENCE [LARGE SCALE GENOMIC DNA]</scope>
    <source>
        <strain evidence="2">AMB6-RJ</strain>
    </source>
</reference>
<name>A0A8B3CU72_9LEPT</name>
<sequence length="86" mass="9808">MFVFTKFEDEVGFRPSSWFERKAFLERKVGEFPRFLHQKDGNFVPSLDCSVILCKFFVASSFFSGADFSVMANGKKNASGVPSKFF</sequence>
<dbReference type="EMBL" id="QHCS01000001">
    <property type="protein sequence ID" value="RHX88807.1"/>
    <property type="molecule type" value="Genomic_DNA"/>
</dbReference>
<gene>
    <name evidence="1" type="ORF">DLM78_07820</name>
</gene>
<dbReference type="Proteomes" id="UP000266669">
    <property type="component" value="Unassembled WGS sequence"/>
</dbReference>
<comment type="caution">
    <text evidence="1">The sequence shown here is derived from an EMBL/GenBank/DDBJ whole genome shotgun (WGS) entry which is preliminary data.</text>
</comment>
<accession>A0A8B3CU72</accession>
<dbReference type="AlphaFoldDB" id="A0A8B3CU72"/>
<evidence type="ECO:0000313" key="2">
    <source>
        <dbReference type="Proteomes" id="UP000266669"/>
    </source>
</evidence>
<evidence type="ECO:0000313" key="1">
    <source>
        <dbReference type="EMBL" id="RHX88807.1"/>
    </source>
</evidence>
<organism evidence="1 2">
    <name type="scientific">Leptospira stimsonii</name>
    <dbReference type="NCBI Taxonomy" id="2202203"/>
    <lineage>
        <taxon>Bacteria</taxon>
        <taxon>Pseudomonadati</taxon>
        <taxon>Spirochaetota</taxon>
        <taxon>Spirochaetia</taxon>
        <taxon>Leptospirales</taxon>
        <taxon>Leptospiraceae</taxon>
        <taxon>Leptospira</taxon>
    </lineage>
</organism>
<protein>
    <submittedName>
        <fullName evidence="1">Uncharacterized protein</fullName>
    </submittedName>
</protein>